<gene>
    <name evidence="1" type="ORF">LCMAC103_03810</name>
</gene>
<organism evidence="1">
    <name type="scientific">Marseillevirus LCMAC103</name>
    <dbReference type="NCBI Taxonomy" id="2506604"/>
    <lineage>
        <taxon>Viruses</taxon>
        <taxon>Varidnaviria</taxon>
        <taxon>Bamfordvirae</taxon>
        <taxon>Nucleocytoviricota</taxon>
        <taxon>Megaviricetes</taxon>
        <taxon>Pimascovirales</taxon>
        <taxon>Pimascovirales incertae sedis</taxon>
        <taxon>Marseilleviridae</taxon>
    </lineage>
</organism>
<name>A0A481YVV5_9VIRU</name>
<reference evidence="1" key="1">
    <citation type="journal article" date="2019" name="MBio">
        <title>Virus Genomes from Deep Sea Sediments Expand the Ocean Megavirome and Support Independent Origins of Viral Gigantism.</title>
        <authorList>
            <person name="Backstrom D."/>
            <person name="Yutin N."/>
            <person name="Jorgensen S.L."/>
            <person name="Dharamshi J."/>
            <person name="Homa F."/>
            <person name="Zaremba-Niedwiedzka K."/>
            <person name="Spang A."/>
            <person name="Wolf Y.I."/>
            <person name="Koonin E.V."/>
            <person name="Ettema T.J."/>
        </authorList>
    </citation>
    <scope>NUCLEOTIDE SEQUENCE</scope>
</reference>
<sequence length="124" mass="13612">MRVFTSTGRLYKKRLTKESMTGVALISSRSVLESVAADVDISWNPFVSQITAYSSAITLGDGTRNGQLKKIYNDGTGSFILVNCALPGADTQVRINNNRFCVLIWVGANSHWRHFDGITGITLQ</sequence>
<accession>A0A481YVV5</accession>
<proteinExistence type="predicted"/>
<protein>
    <submittedName>
        <fullName evidence="1">Uncharacterized protein</fullName>
    </submittedName>
</protein>
<evidence type="ECO:0000313" key="1">
    <source>
        <dbReference type="EMBL" id="QBK87037.1"/>
    </source>
</evidence>
<dbReference type="EMBL" id="MK500340">
    <property type="protein sequence ID" value="QBK87037.1"/>
    <property type="molecule type" value="Genomic_DNA"/>
</dbReference>